<reference evidence="4 5" key="1">
    <citation type="submission" date="2013-11" db="EMBL/GenBank/DDBJ databases">
        <title>The Damaraland mole rat (Fukomys damarensis) genome and evolution of African mole rats.</title>
        <authorList>
            <person name="Gladyshev V.N."/>
            <person name="Fang X."/>
        </authorList>
    </citation>
    <scope>NUCLEOTIDE SEQUENCE [LARGE SCALE GENOMIC DNA]</scope>
    <source>
        <tissue evidence="4">Liver</tissue>
    </source>
</reference>
<dbReference type="AlphaFoldDB" id="A0A091CWC2"/>
<gene>
    <name evidence="4" type="ORF">H920_16527</name>
</gene>
<dbReference type="InterPro" id="IPR008560">
    <property type="entry name" value="DUF842_euk"/>
</dbReference>
<feature type="chain" id="PRO_5001871118" description="Protein FAM136A" evidence="3">
    <location>
        <begin position="21"/>
        <end position="132"/>
    </location>
</feature>
<dbReference type="Proteomes" id="UP000028990">
    <property type="component" value="Unassembled WGS sequence"/>
</dbReference>
<comment type="similarity">
    <text evidence="1">Belongs to the FAM136 family.</text>
</comment>
<evidence type="ECO:0000256" key="2">
    <source>
        <dbReference type="ARBA" id="ARBA00017657"/>
    </source>
</evidence>
<evidence type="ECO:0000256" key="1">
    <source>
        <dbReference type="ARBA" id="ARBA00009952"/>
    </source>
</evidence>
<dbReference type="PANTHER" id="PTHR21096">
    <property type="entry name" value="PROTEIN FAM136A"/>
    <property type="match status" value="1"/>
</dbReference>
<keyword evidence="3" id="KW-0732">Signal</keyword>
<evidence type="ECO:0000256" key="3">
    <source>
        <dbReference type="SAM" id="SignalP"/>
    </source>
</evidence>
<organism evidence="4 5">
    <name type="scientific">Fukomys damarensis</name>
    <name type="common">Damaraland mole rat</name>
    <name type="synonym">Cryptomys damarensis</name>
    <dbReference type="NCBI Taxonomy" id="885580"/>
    <lineage>
        <taxon>Eukaryota</taxon>
        <taxon>Metazoa</taxon>
        <taxon>Chordata</taxon>
        <taxon>Craniata</taxon>
        <taxon>Vertebrata</taxon>
        <taxon>Euteleostomi</taxon>
        <taxon>Mammalia</taxon>
        <taxon>Eutheria</taxon>
        <taxon>Euarchontoglires</taxon>
        <taxon>Glires</taxon>
        <taxon>Rodentia</taxon>
        <taxon>Hystricomorpha</taxon>
        <taxon>Bathyergidae</taxon>
        <taxon>Fukomys</taxon>
    </lineage>
</organism>
<feature type="signal peptide" evidence="3">
    <location>
        <begin position="1"/>
        <end position="20"/>
    </location>
</feature>
<dbReference type="GO" id="GO:0005737">
    <property type="term" value="C:cytoplasm"/>
    <property type="evidence" value="ECO:0007669"/>
    <property type="project" value="TreeGrafter"/>
</dbReference>
<dbReference type="PANTHER" id="PTHR21096:SF0">
    <property type="entry name" value="PROTEIN FAM136A"/>
    <property type="match status" value="1"/>
</dbReference>
<dbReference type="EMBL" id="KN124137">
    <property type="protein sequence ID" value="KFO22090.1"/>
    <property type="molecule type" value="Genomic_DNA"/>
</dbReference>
<accession>A0A091CWC2</accession>
<sequence length="132" mass="14906">MAMRGQMCTKALWVLAAVQGRLIMAVLQPLQVQEADSMVKTIKRKNIWKIYGLTFRCSADCCENNQASMQQCMEGCHAPLAQGQALVTKELEKLQDHLVWCMIFCDDEAQDSVSAGTNSSWTFVWPDVWMIT</sequence>
<keyword evidence="5" id="KW-1185">Reference proteome</keyword>
<evidence type="ECO:0000313" key="5">
    <source>
        <dbReference type="Proteomes" id="UP000028990"/>
    </source>
</evidence>
<protein>
    <recommendedName>
        <fullName evidence="2">Protein FAM136A</fullName>
    </recommendedName>
</protein>
<proteinExistence type="inferred from homology"/>
<dbReference type="Pfam" id="PF05811">
    <property type="entry name" value="DUF842"/>
    <property type="match status" value="1"/>
</dbReference>
<evidence type="ECO:0000313" key="4">
    <source>
        <dbReference type="EMBL" id="KFO22090.1"/>
    </source>
</evidence>
<name>A0A091CWC2_FUKDA</name>